<keyword evidence="15" id="KW-1185">Reference proteome</keyword>
<dbReference type="InterPro" id="IPR001610">
    <property type="entry name" value="PAC"/>
</dbReference>
<dbReference type="SUPFAM" id="SSF47384">
    <property type="entry name" value="Homodimeric domain of signal transducing histidine kinase"/>
    <property type="match status" value="1"/>
</dbReference>
<dbReference type="Pfam" id="PF13426">
    <property type="entry name" value="PAS_9"/>
    <property type="match status" value="2"/>
</dbReference>
<dbReference type="SMART" id="SM00091">
    <property type="entry name" value="PAS"/>
    <property type="match status" value="4"/>
</dbReference>
<feature type="domain" description="PAS" evidence="12">
    <location>
        <begin position="225"/>
        <end position="265"/>
    </location>
</feature>
<dbReference type="SUPFAM" id="SSF52172">
    <property type="entry name" value="CheY-like"/>
    <property type="match status" value="1"/>
</dbReference>
<dbReference type="STRING" id="1163407.UU7_09585"/>
<dbReference type="Gene3D" id="3.30.450.20">
    <property type="entry name" value="PAS domain"/>
    <property type="match status" value="4"/>
</dbReference>
<keyword evidence="6" id="KW-0418">Kinase</keyword>
<feature type="modified residue" description="4-aspartylphosphate" evidence="9">
    <location>
        <position position="944"/>
    </location>
</feature>
<evidence type="ECO:0000259" key="13">
    <source>
        <dbReference type="PROSITE" id="PS50113"/>
    </source>
</evidence>
<dbReference type="InterPro" id="IPR011006">
    <property type="entry name" value="CheY-like_superfamily"/>
</dbReference>
<dbReference type="EMBL" id="AJXT01000022">
    <property type="protein sequence ID" value="EIL93229.1"/>
    <property type="molecule type" value="Genomic_DNA"/>
</dbReference>
<accession>I4W188</accession>
<dbReference type="InterPro" id="IPR000700">
    <property type="entry name" value="PAS-assoc_C"/>
</dbReference>
<dbReference type="InterPro" id="IPR003594">
    <property type="entry name" value="HATPase_dom"/>
</dbReference>
<evidence type="ECO:0000256" key="1">
    <source>
        <dbReference type="ARBA" id="ARBA00000085"/>
    </source>
</evidence>
<dbReference type="SMART" id="SM00387">
    <property type="entry name" value="HATPase_c"/>
    <property type="match status" value="1"/>
</dbReference>
<dbReference type="Gene3D" id="1.10.287.130">
    <property type="match status" value="1"/>
</dbReference>
<evidence type="ECO:0000256" key="3">
    <source>
        <dbReference type="ARBA" id="ARBA00022553"/>
    </source>
</evidence>
<dbReference type="InterPro" id="IPR001789">
    <property type="entry name" value="Sig_transdc_resp-reg_receiver"/>
</dbReference>
<dbReference type="PROSITE" id="PS50112">
    <property type="entry name" value="PAS"/>
    <property type="match status" value="4"/>
</dbReference>
<dbReference type="CDD" id="cd00082">
    <property type="entry name" value="HisKA"/>
    <property type="match status" value="1"/>
</dbReference>
<dbReference type="Gene3D" id="3.30.565.10">
    <property type="entry name" value="Histidine kinase-like ATPase, C-terminal domain"/>
    <property type="match status" value="1"/>
</dbReference>
<evidence type="ECO:0000256" key="2">
    <source>
        <dbReference type="ARBA" id="ARBA00012438"/>
    </source>
</evidence>
<feature type="domain" description="Histidine kinase" evidence="10">
    <location>
        <begin position="646"/>
        <end position="871"/>
    </location>
</feature>
<dbReference type="InterPro" id="IPR013767">
    <property type="entry name" value="PAS_fold"/>
</dbReference>
<dbReference type="Pfam" id="PF00512">
    <property type="entry name" value="HisKA"/>
    <property type="match status" value="1"/>
</dbReference>
<dbReference type="InterPro" id="IPR005467">
    <property type="entry name" value="His_kinase_dom"/>
</dbReference>
<protein>
    <recommendedName>
        <fullName evidence="2">histidine kinase</fullName>
        <ecNumber evidence="2">2.7.13.3</ecNumber>
    </recommendedName>
</protein>
<dbReference type="InterPro" id="IPR000014">
    <property type="entry name" value="PAS"/>
</dbReference>
<keyword evidence="7" id="KW-0067">ATP-binding</keyword>
<dbReference type="SMART" id="SM00086">
    <property type="entry name" value="PAC"/>
    <property type="match status" value="4"/>
</dbReference>
<dbReference type="InterPro" id="IPR035965">
    <property type="entry name" value="PAS-like_dom_sf"/>
</dbReference>
<dbReference type="Proteomes" id="UP000003226">
    <property type="component" value="Unassembled WGS sequence"/>
</dbReference>
<evidence type="ECO:0000256" key="8">
    <source>
        <dbReference type="ARBA" id="ARBA00023012"/>
    </source>
</evidence>
<reference evidence="14 15" key="1">
    <citation type="journal article" date="2012" name="J. Bacteriol.">
        <title>Genome sequences for six rhodanobacter strains, isolated from soils and the terrestrial subsurface, with variable denitrification capabilities.</title>
        <authorList>
            <person name="Kostka J.E."/>
            <person name="Green S.J."/>
            <person name="Rishishwar L."/>
            <person name="Prakash O."/>
            <person name="Katz L.S."/>
            <person name="Marino-Ramirez L."/>
            <person name="Jordan I.K."/>
            <person name="Munk C."/>
            <person name="Ivanova N."/>
            <person name="Mikhailova N."/>
            <person name="Watson D.B."/>
            <person name="Brown S.D."/>
            <person name="Palumbo A.V."/>
            <person name="Brooks S.C."/>
        </authorList>
    </citation>
    <scope>NUCLEOTIDE SEQUENCE [LARGE SCALE GENOMIC DNA]</scope>
    <source>
        <strain evidence="14 15">B39</strain>
    </source>
</reference>
<proteinExistence type="predicted"/>
<dbReference type="InterPro" id="IPR003661">
    <property type="entry name" value="HisK_dim/P_dom"/>
</dbReference>
<keyword evidence="4" id="KW-0808">Transferase</keyword>
<evidence type="ECO:0000256" key="4">
    <source>
        <dbReference type="ARBA" id="ARBA00022679"/>
    </source>
</evidence>
<dbReference type="EC" id="2.7.13.3" evidence="2"/>
<dbReference type="SUPFAM" id="SSF55874">
    <property type="entry name" value="ATPase domain of HSP90 chaperone/DNA topoisomerase II/histidine kinase"/>
    <property type="match status" value="1"/>
</dbReference>
<dbReference type="CDD" id="cd00130">
    <property type="entry name" value="PAS"/>
    <property type="match status" value="4"/>
</dbReference>
<evidence type="ECO:0000313" key="15">
    <source>
        <dbReference type="Proteomes" id="UP000003226"/>
    </source>
</evidence>
<feature type="domain" description="PAC" evidence="13">
    <location>
        <begin position="301"/>
        <end position="354"/>
    </location>
</feature>
<feature type="domain" description="PAC" evidence="13">
    <location>
        <begin position="455"/>
        <end position="506"/>
    </location>
</feature>
<dbReference type="AlphaFoldDB" id="I4W188"/>
<name>I4W188_9GAMM</name>
<organism evidence="14 15">
    <name type="scientific">Rhodanobacter spathiphylli B39</name>
    <dbReference type="NCBI Taxonomy" id="1163407"/>
    <lineage>
        <taxon>Bacteria</taxon>
        <taxon>Pseudomonadati</taxon>
        <taxon>Pseudomonadota</taxon>
        <taxon>Gammaproteobacteria</taxon>
        <taxon>Lysobacterales</taxon>
        <taxon>Rhodanobacteraceae</taxon>
        <taxon>Rhodanobacter</taxon>
    </lineage>
</organism>
<evidence type="ECO:0000256" key="5">
    <source>
        <dbReference type="ARBA" id="ARBA00022741"/>
    </source>
</evidence>
<dbReference type="PRINTS" id="PR00344">
    <property type="entry name" value="BCTRLSENSOR"/>
</dbReference>
<evidence type="ECO:0000259" key="12">
    <source>
        <dbReference type="PROSITE" id="PS50112"/>
    </source>
</evidence>
<feature type="domain" description="Response regulatory" evidence="11">
    <location>
        <begin position="894"/>
        <end position="1008"/>
    </location>
</feature>
<evidence type="ECO:0000256" key="9">
    <source>
        <dbReference type="PROSITE-ProRule" id="PRU00169"/>
    </source>
</evidence>
<evidence type="ECO:0000259" key="10">
    <source>
        <dbReference type="PROSITE" id="PS50109"/>
    </source>
</evidence>
<comment type="caution">
    <text evidence="14">The sequence shown here is derived from an EMBL/GenBank/DDBJ whole genome shotgun (WGS) entry which is preliminary data.</text>
</comment>
<dbReference type="GO" id="GO:0000155">
    <property type="term" value="F:phosphorelay sensor kinase activity"/>
    <property type="evidence" value="ECO:0007669"/>
    <property type="project" value="InterPro"/>
</dbReference>
<dbReference type="PROSITE" id="PS50110">
    <property type="entry name" value="RESPONSE_REGULATORY"/>
    <property type="match status" value="1"/>
</dbReference>
<dbReference type="Pfam" id="PF08448">
    <property type="entry name" value="PAS_4"/>
    <property type="match status" value="1"/>
</dbReference>
<dbReference type="SMART" id="SM00388">
    <property type="entry name" value="HisKA"/>
    <property type="match status" value="1"/>
</dbReference>
<dbReference type="InterPro" id="IPR013656">
    <property type="entry name" value="PAS_4"/>
</dbReference>
<comment type="catalytic activity">
    <reaction evidence="1">
        <text>ATP + protein L-histidine = ADP + protein N-phospho-L-histidine.</text>
        <dbReference type="EC" id="2.7.13.3"/>
    </reaction>
</comment>
<dbReference type="eggNOG" id="COG4191">
    <property type="taxonomic scope" value="Bacteria"/>
</dbReference>
<dbReference type="Pfam" id="PF00072">
    <property type="entry name" value="Response_reg"/>
    <property type="match status" value="1"/>
</dbReference>
<dbReference type="PANTHER" id="PTHR43065:SF42">
    <property type="entry name" value="TWO-COMPONENT SENSOR PPRA"/>
    <property type="match status" value="1"/>
</dbReference>
<gene>
    <name evidence="14" type="ORF">UU7_09585</name>
</gene>
<dbReference type="SMART" id="SM00448">
    <property type="entry name" value="REC"/>
    <property type="match status" value="1"/>
</dbReference>
<feature type="domain" description="PAS" evidence="12">
    <location>
        <begin position="507"/>
        <end position="578"/>
    </location>
</feature>
<feature type="domain" description="PAS" evidence="12">
    <location>
        <begin position="380"/>
        <end position="436"/>
    </location>
</feature>
<dbReference type="SUPFAM" id="SSF55785">
    <property type="entry name" value="PYP-like sensor domain (PAS domain)"/>
    <property type="match status" value="4"/>
</dbReference>
<dbReference type="PROSITE" id="PS50113">
    <property type="entry name" value="PAC"/>
    <property type="match status" value="2"/>
</dbReference>
<evidence type="ECO:0000256" key="7">
    <source>
        <dbReference type="ARBA" id="ARBA00022840"/>
    </source>
</evidence>
<evidence type="ECO:0000259" key="11">
    <source>
        <dbReference type="PROSITE" id="PS50110"/>
    </source>
</evidence>
<evidence type="ECO:0000313" key="14">
    <source>
        <dbReference type="EMBL" id="EIL93229.1"/>
    </source>
</evidence>
<feature type="domain" description="PAS" evidence="12">
    <location>
        <begin position="102"/>
        <end position="146"/>
    </location>
</feature>
<dbReference type="PATRIC" id="fig|1163407.3.peg.1930"/>
<keyword evidence="3 9" id="KW-0597">Phosphoprotein</keyword>
<dbReference type="Pfam" id="PF00989">
    <property type="entry name" value="PAS"/>
    <property type="match status" value="1"/>
</dbReference>
<dbReference type="InterPro" id="IPR036890">
    <property type="entry name" value="HATPase_C_sf"/>
</dbReference>
<dbReference type="PANTHER" id="PTHR43065">
    <property type="entry name" value="SENSOR HISTIDINE KINASE"/>
    <property type="match status" value="1"/>
</dbReference>
<dbReference type="PROSITE" id="PS50109">
    <property type="entry name" value="HIS_KIN"/>
    <property type="match status" value="1"/>
</dbReference>
<dbReference type="GO" id="GO:0006355">
    <property type="term" value="P:regulation of DNA-templated transcription"/>
    <property type="evidence" value="ECO:0007669"/>
    <property type="project" value="InterPro"/>
</dbReference>
<dbReference type="Pfam" id="PF02518">
    <property type="entry name" value="HATPase_c"/>
    <property type="match status" value="1"/>
</dbReference>
<evidence type="ECO:0000256" key="6">
    <source>
        <dbReference type="ARBA" id="ARBA00022777"/>
    </source>
</evidence>
<dbReference type="NCBIfam" id="TIGR00229">
    <property type="entry name" value="sensory_box"/>
    <property type="match status" value="4"/>
</dbReference>
<dbReference type="Gene3D" id="3.40.50.2300">
    <property type="match status" value="1"/>
</dbReference>
<dbReference type="InterPro" id="IPR036097">
    <property type="entry name" value="HisK_dim/P_sf"/>
</dbReference>
<dbReference type="InterPro" id="IPR004358">
    <property type="entry name" value="Sig_transdc_His_kin-like_C"/>
</dbReference>
<dbReference type="GO" id="GO:0005524">
    <property type="term" value="F:ATP binding"/>
    <property type="evidence" value="ECO:0007669"/>
    <property type="project" value="UniProtKB-KW"/>
</dbReference>
<keyword evidence="8" id="KW-0902">Two-component regulatory system</keyword>
<sequence length="1017" mass="111149">MLEAMPMPAYLCDGNGLVLARNAKAARLWGDALQIGASDHALWTVAGAAPRAARPGDAADDIDIVLQSATGEQLRASVSVSALMEGELPSGVLLKCFQLDRARDEAEDFFENGAVGLRLVAADGTILRANQAELDLLGYRRDEYVGHKLGEFDADGDRLTRLLERIRGGESVDRYPARLVGGDGRVRHVQISSSGRFVDGQLVHSRCFTVDVSEQNRLSRAIRKREQLSGQVLQALPVAIYTTDAEGRLTFFNEAAVDLAGRRPSLGENWAASWKLLGPDGNPLPREQYPMAIAIREARPLHGEMVVAERPDGSRVTLATYPTPLFDDDGSLSGGVNMLLDLTEQKEAEQALQGRNARLEQRVSERIRVAEATSMNLHRSERNFALLVSSVIDYAIYMLDPQGVITNWNAGAERIKGYTAEDVIGTHFSRFYTPEDCAAGMPAAALETARREGRYSAEGWRVRKDGSRFWASVVVDPIHDGGRLIGFAKITRDVTERMQAETALVESEYLARGVIDTALDGFAQLDEGGLIVRWNPRAETLFGWEREQAIGQPLSALVVSEQDRQRFEDSLRLLPAQEAPRAAVRSIEMVSRDGRRMPVEISISTLSLHQGYRTNIFIRDLSEKVLIEAQLRQAQKMEAVGQLTGGLAHDFNNLLQGIIGSLDLIQLRVDAGRTGDVARFVDGALNSASRAAAMTHRLLAFSRRQPLDPRPLQANPLMLSMADLLQRTLGEQITLEFDLAPDLWPTLCDPNQLESAVLNLSINARDAMPGGGRLIIRSRNVNADDVKTRQWHEVSSDRYICIEVVDTGVGMTPEVIDHAFEPFFTTKAVGQGTGLGLSMVYGFARQSNGYCDIRSTPGKGSTVVLYLPYHLDEPGQDAERAARHALEAPGQGEIVLVVEDEEVVRHVVVEVLHQLGYVVLEAADGEAGLAALRSCEDVHLLISDIGLPGMNGRALADASRALRPDLKVLLMTGYASDASASEGFAAGMELITKPFTVEALANRLRRMLGNARGGDFS</sequence>
<keyword evidence="5" id="KW-0547">Nucleotide-binding</keyword>